<evidence type="ECO:0000256" key="16">
    <source>
        <dbReference type="ARBA" id="ARBA00023136"/>
    </source>
</evidence>
<feature type="transmembrane region" description="Helical" evidence="19">
    <location>
        <begin position="297"/>
        <end position="319"/>
    </location>
</feature>
<evidence type="ECO:0000256" key="10">
    <source>
        <dbReference type="ARBA" id="ARBA00022967"/>
    </source>
</evidence>
<comment type="similarity">
    <text evidence="3">Belongs to the complex I subunit 2 family.</text>
</comment>
<feature type="domain" description="NADH:quinone oxidoreductase/Mrp antiporter transmembrane" evidence="20">
    <location>
        <begin position="83"/>
        <end position="267"/>
    </location>
</feature>
<evidence type="ECO:0000256" key="14">
    <source>
        <dbReference type="ARBA" id="ARBA00023075"/>
    </source>
</evidence>
<keyword evidence="6" id="KW-0813">Transport</keyword>
<comment type="function">
    <text evidence="1">Core subunit of the mitochondrial membrane respiratory chain NADH dehydrogenase (Complex I) that is believed to belong to the minimal assembly required for catalysis. Complex I functions in the transfer of electrons from NADH to the respiratory chain. The immediate electron acceptor for the enzyme is believed to be ubiquinone.</text>
</comment>
<evidence type="ECO:0000256" key="11">
    <source>
        <dbReference type="ARBA" id="ARBA00022982"/>
    </source>
</evidence>
<dbReference type="PANTHER" id="PTHR46552">
    <property type="entry name" value="NADH-UBIQUINONE OXIDOREDUCTASE CHAIN 2"/>
    <property type="match status" value="1"/>
</dbReference>
<feature type="transmembrane region" description="Helical" evidence="19">
    <location>
        <begin position="225"/>
        <end position="245"/>
    </location>
</feature>
<evidence type="ECO:0000256" key="19">
    <source>
        <dbReference type="SAM" id="Phobius"/>
    </source>
</evidence>
<dbReference type="EC" id="7.1.1.2" evidence="4"/>
<evidence type="ECO:0000256" key="13">
    <source>
        <dbReference type="ARBA" id="ARBA00023027"/>
    </source>
</evidence>
<comment type="subcellular location">
    <subcellularLocation>
        <location evidence="2">Mitochondrion inner membrane</location>
        <topology evidence="2">Multi-pass membrane protein</topology>
    </subcellularLocation>
</comment>
<dbReference type="InterPro" id="IPR050175">
    <property type="entry name" value="Complex_I_Subunit_2"/>
</dbReference>
<keyword evidence="7" id="KW-0679">Respiratory chain</keyword>
<keyword evidence="13" id="KW-0520">NAD</keyword>
<evidence type="ECO:0000256" key="12">
    <source>
        <dbReference type="ARBA" id="ARBA00022989"/>
    </source>
</evidence>
<keyword evidence="16 19" id="KW-0472">Membrane</keyword>
<name>A0AAU6PC04_9HEMI</name>
<proteinExistence type="inferred from homology"/>
<dbReference type="GO" id="GO:0005743">
    <property type="term" value="C:mitochondrial inner membrane"/>
    <property type="evidence" value="ECO:0007669"/>
    <property type="project" value="UniProtKB-SubCell"/>
</dbReference>
<evidence type="ECO:0000256" key="6">
    <source>
        <dbReference type="ARBA" id="ARBA00022448"/>
    </source>
</evidence>
<feature type="transmembrane region" description="Helical" evidence="19">
    <location>
        <begin position="257"/>
        <end position="277"/>
    </location>
</feature>
<dbReference type="AlphaFoldDB" id="A0AAU6PC04"/>
<dbReference type="GO" id="GO:0008137">
    <property type="term" value="F:NADH dehydrogenase (ubiquinone) activity"/>
    <property type="evidence" value="ECO:0007669"/>
    <property type="project" value="UniProtKB-EC"/>
</dbReference>
<feature type="transmembrane region" description="Helical" evidence="19">
    <location>
        <begin position="41"/>
        <end position="62"/>
    </location>
</feature>
<feature type="transmembrane region" description="Helical" evidence="19">
    <location>
        <begin position="69"/>
        <end position="93"/>
    </location>
</feature>
<evidence type="ECO:0000256" key="2">
    <source>
        <dbReference type="ARBA" id="ARBA00004448"/>
    </source>
</evidence>
<evidence type="ECO:0000256" key="5">
    <source>
        <dbReference type="ARBA" id="ARBA00021008"/>
    </source>
</evidence>
<reference evidence="21" key="2">
    <citation type="submission" date="2024-06" db="EMBL/GenBank/DDBJ databases">
        <title>Expending Complete Mitogenomes of Ledrinae and Compositional heterogeneity effect on the phylogenetic inferences of paraphyletic family: Cicadellidae (Hemiptera: Cicadomorpha).</title>
        <authorList>
            <person name="Huang W."/>
            <person name="Yu T."/>
            <person name="Zhang Y."/>
        </authorList>
    </citation>
    <scope>NUCLEOTIDE SEQUENCE</scope>
</reference>
<keyword evidence="15 21" id="KW-0496">Mitochondrion</keyword>
<dbReference type="GO" id="GO:0006120">
    <property type="term" value="P:mitochondrial electron transport, NADH to ubiquinone"/>
    <property type="evidence" value="ECO:0007669"/>
    <property type="project" value="TreeGrafter"/>
</dbReference>
<geneLocation type="mitochondrion" evidence="21"/>
<evidence type="ECO:0000256" key="15">
    <source>
        <dbReference type="ARBA" id="ARBA00023128"/>
    </source>
</evidence>
<protein>
    <recommendedName>
        <fullName evidence="5">NADH-ubiquinone oxidoreductase chain 2</fullName>
        <ecNumber evidence="4">7.1.1.2</ecNumber>
    </recommendedName>
    <alternativeName>
        <fullName evidence="17">NADH dehydrogenase subunit 2</fullName>
    </alternativeName>
</protein>
<evidence type="ECO:0000259" key="20">
    <source>
        <dbReference type="Pfam" id="PF00361"/>
    </source>
</evidence>
<keyword evidence="8 19" id="KW-0812">Transmembrane</keyword>
<evidence type="ECO:0000256" key="17">
    <source>
        <dbReference type="ARBA" id="ARBA00031028"/>
    </source>
</evidence>
<comment type="catalytic activity">
    <reaction evidence="18">
        <text>a ubiquinone + NADH + 5 H(+)(in) = a ubiquinol + NAD(+) + 4 H(+)(out)</text>
        <dbReference type="Rhea" id="RHEA:29091"/>
        <dbReference type="Rhea" id="RHEA-COMP:9565"/>
        <dbReference type="Rhea" id="RHEA-COMP:9566"/>
        <dbReference type="ChEBI" id="CHEBI:15378"/>
        <dbReference type="ChEBI" id="CHEBI:16389"/>
        <dbReference type="ChEBI" id="CHEBI:17976"/>
        <dbReference type="ChEBI" id="CHEBI:57540"/>
        <dbReference type="ChEBI" id="CHEBI:57945"/>
        <dbReference type="EC" id="7.1.1.2"/>
    </reaction>
</comment>
<dbReference type="PANTHER" id="PTHR46552:SF1">
    <property type="entry name" value="NADH-UBIQUINONE OXIDOREDUCTASE CHAIN 2"/>
    <property type="match status" value="1"/>
</dbReference>
<gene>
    <name evidence="21" type="primary">ND2</name>
</gene>
<evidence type="ECO:0000313" key="21">
    <source>
        <dbReference type="EMBL" id="WXH77270.1"/>
    </source>
</evidence>
<keyword evidence="14" id="KW-0830">Ubiquinone</keyword>
<keyword evidence="12 19" id="KW-1133">Transmembrane helix</keyword>
<keyword evidence="11" id="KW-0249">Electron transport</keyword>
<feature type="transmembrane region" description="Helical" evidence="19">
    <location>
        <begin position="130"/>
        <end position="151"/>
    </location>
</feature>
<organism evidence="21">
    <name type="scientific">Tituria planata</name>
    <dbReference type="NCBI Taxonomy" id="3133672"/>
    <lineage>
        <taxon>Eukaryota</taxon>
        <taxon>Metazoa</taxon>
        <taxon>Ecdysozoa</taxon>
        <taxon>Arthropoda</taxon>
        <taxon>Hexapoda</taxon>
        <taxon>Insecta</taxon>
        <taxon>Pterygota</taxon>
        <taxon>Neoptera</taxon>
        <taxon>Paraneoptera</taxon>
        <taxon>Hemiptera</taxon>
        <taxon>Auchenorrhyncha</taxon>
        <taxon>Membracoidea</taxon>
        <taxon>Cicadellidae</taxon>
        <taxon>Ledrinae</taxon>
        <taxon>Tituria</taxon>
    </lineage>
</organism>
<keyword evidence="10" id="KW-1278">Translocase</keyword>
<feature type="transmembrane region" description="Helical" evidence="19">
    <location>
        <begin position="186"/>
        <end position="205"/>
    </location>
</feature>
<evidence type="ECO:0000256" key="7">
    <source>
        <dbReference type="ARBA" id="ARBA00022660"/>
    </source>
</evidence>
<dbReference type="EMBL" id="MZ333277">
    <property type="protein sequence ID" value="WXH77270.1"/>
    <property type="molecule type" value="Genomic_DNA"/>
</dbReference>
<feature type="transmembrane region" description="Helical" evidence="19">
    <location>
        <begin position="105"/>
        <end position="123"/>
    </location>
</feature>
<evidence type="ECO:0000256" key="18">
    <source>
        <dbReference type="ARBA" id="ARBA00049551"/>
    </source>
</evidence>
<feature type="transmembrane region" description="Helical" evidence="19">
    <location>
        <begin position="7"/>
        <end position="29"/>
    </location>
</feature>
<evidence type="ECO:0000256" key="9">
    <source>
        <dbReference type="ARBA" id="ARBA00022792"/>
    </source>
</evidence>
<evidence type="ECO:0000256" key="4">
    <source>
        <dbReference type="ARBA" id="ARBA00012944"/>
    </source>
</evidence>
<sequence length="323" mass="38065">MLINTSKFLFLIFMIVGVMISVSGNSWILVWSGMEMFLMSFIPYFCFFSFVSSECSLSYFVVQSMSSSLFVFSLVVFLSYDFFFNSFICFSLLLKLGSAPFHNWVISIVSGMSYDSLFIFLSLSKLPPFFLLSYLCYNLSYFVLFCLVFGSVGGLNHSSLKKLMGFSSVFNLGFLIYLINLSSLWFFYFFCYSLMVFFIFYFFYFYNLIYLNHFFVGGFDLFSSVTFWILFLSLGGMPPMFGFFVKLITIEYSLINLDYFISFFLVLFSLVVMFYYIRCSFVSLILCSFLVKWNLFFFVRWLNFFSFLSLFVFPFCFLFSGFF</sequence>
<reference evidence="21" key="1">
    <citation type="submission" date="2021-06" db="EMBL/GenBank/DDBJ databases">
        <authorList>
            <consortium name="Expending Complete Mitogenomes of Ledrinae and Compositional heterogeneity effect on the phylogenetic inferences of paraphyletic family: Cicadellidae (Hemiptera: Cicadomorpha)"/>
            <person name="Huang W."/>
            <person name="Yu T."/>
            <person name="Zhang Y."/>
        </authorList>
    </citation>
    <scope>NUCLEOTIDE SEQUENCE</scope>
</reference>
<accession>A0AAU6PC04</accession>
<feature type="transmembrane region" description="Helical" evidence="19">
    <location>
        <begin position="163"/>
        <end position="179"/>
    </location>
</feature>
<dbReference type="InterPro" id="IPR001750">
    <property type="entry name" value="ND/Mrp_TM"/>
</dbReference>
<dbReference type="Pfam" id="PF00361">
    <property type="entry name" value="Proton_antipo_M"/>
    <property type="match status" value="1"/>
</dbReference>
<evidence type="ECO:0000256" key="8">
    <source>
        <dbReference type="ARBA" id="ARBA00022692"/>
    </source>
</evidence>
<evidence type="ECO:0000256" key="3">
    <source>
        <dbReference type="ARBA" id="ARBA00007012"/>
    </source>
</evidence>
<keyword evidence="9" id="KW-0999">Mitochondrion inner membrane</keyword>
<evidence type="ECO:0000256" key="1">
    <source>
        <dbReference type="ARBA" id="ARBA00003257"/>
    </source>
</evidence>